<evidence type="ECO:0000313" key="2">
    <source>
        <dbReference type="Proteomes" id="UP000199290"/>
    </source>
</evidence>
<organism evidence="1 2">
    <name type="scientific">Marinobacter gudaonensis</name>
    <dbReference type="NCBI Taxonomy" id="375760"/>
    <lineage>
        <taxon>Bacteria</taxon>
        <taxon>Pseudomonadati</taxon>
        <taxon>Pseudomonadota</taxon>
        <taxon>Gammaproteobacteria</taxon>
        <taxon>Pseudomonadales</taxon>
        <taxon>Marinobacteraceae</taxon>
        <taxon>Marinobacter</taxon>
    </lineage>
</organism>
<evidence type="ECO:0000313" key="1">
    <source>
        <dbReference type="EMBL" id="SFR57595.1"/>
    </source>
</evidence>
<dbReference type="AlphaFoldDB" id="A0A1I6HT26"/>
<dbReference type="Proteomes" id="UP000199290">
    <property type="component" value="Unassembled WGS sequence"/>
</dbReference>
<accession>A0A1I6HT26</accession>
<proteinExistence type="predicted"/>
<reference evidence="2" key="1">
    <citation type="submission" date="2016-10" db="EMBL/GenBank/DDBJ databases">
        <authorList>
            <person name="Varghese N."/>
            <person name="Submissions S."/>
        </authorList>
    </citation>
    <scope>NUCLEOTIDE SEQUENCE [LARGE SCALE GENOMIC DNA]</scope>
    <source>
        <strain evidence="2">CGMCC 1.6294</strain>
    </source>
</reference>
<sequence length="82" mass="8924">MRPWILLTALVLTGCDNTTMSAAPNFSLFETSAGVVYLLNQNTGELRVISSKPAVISSGEVFRDDEGQLFRYIGNGEVVKVD</sequence>
<dbReference type="EMBL" id="FOYV01000003">
    <property type="protein sequence ID" value="SFR57595.1"/>
    <property type="molecule type" value="Genomic_DNA"/>
</dbReference>
<dbReference type="STRING" id="375760.SAMN04488073_2992"/>
<dbReference type="RefSeq" id="WP_091991951.1">
    <property type="nucleotide sequence ID" value="NZ_FOYV01000003.1"/>
</dbReference>
<protein>
    <submittedName>
        <fullName evidence="1">Uncharacterized protein</fullName>
    </submittedName>
</protein>
<dbReference type="PROSITE" id="PS51257">
    <property type="entry name" value="PROKAR_LIPOPROTEIN"/>
    <property type="match status" value="1"/>
</dbReference>
<name>A0A1I6HT26_9GAMM</name>
<keyword evidence="2" id="KW-1185">Reference proteome</keyword>
<gene>
    <name evidence="1" type="ORF">SAMN04488073_2992</name>
</gene>
<dbReference type="OrthoDB" id="6370404at2"/>